<comment type="caution">
    <text evidence="2">The sequence shown here is derived from an EMBL/GenBank/DDBJ whole genome shotgun (WGS) entry which is preliminary data.</text>
</comment>
<gene>
    <name evidence="2" type="ORF">KIN20_004469</name>
</gene>
<evidence type="ECO:0000313" key="3">
    <source>
        <dbReference type="Proteomes" id="UP001196413"/>
    </source>
</evidence>
<reference evidence="2" key="1">
    <citation type="submission" date="2021-06" db="EMBL/GenBank/DDBJ databases">
        <title>Parelaphostrongylus tenuis whole genome reference sequence.</title>
        <authorList>
            <person name="Garwood T.J."/>
            <person name="Larsen P.A."/>
            <person name="Fountain-Jones N.M."/>
            <person name="Garbe J.R."/>
            <person name="Macchietto M.G."/>
            <person name="Kania S.A."/>
            <person name="Gerhold R.W."/>
            <person name="Richards J.E."/>
            <person name="Wolf T.M."/>
        </authorList>
    </citation>
    <scope>NUCLEOTIDE SEQUENCE</scope>
    <source>
        <strain evidence="2">MNPRO001-30</strain>
        <tissue evidence="2">Meninges</tissue>
    </source>
</reference>
<proteinExistence type="predicted"/>
<feature type="compositionally biased region" description="Polar residues" evidence="1">
    <location>
        <begin position="12"/>
        <end position="27"/>
    </location>
</feature>
<dbReference type="AlphaFoldDB" id="A0AAD5MHB2"/>
<sequence length="51" mass="5943">MMKRRIQHSHQEILQKNNGTHSANRGAMSSSVYRLKEEALIFLLVIFQESN</sequence>
<accession>A0AAD5MHB2</accession>
<evidence type="ECO:0000313" key="2">
    <source>
        <dbReference type="EMBL" id="KAJ1349027.1"/>
    </source>
</evidence>
<protein>
    <submittedName>
        <fullName evidence="2">Uncharacterized protein</fullName>
    </submittedName>
</protein>
<organism evidence="2 3">
    <name type="scientific">Parelaphostrongylus tenuis</name>
    <name type="common">Meningeal worm</name>
    <dbReference type="NCBI Taxonomy" id="148309"/>
    <lineage>
        <taxon>Eukaryota</taxon>
        <taxon>Metazoa</taxon>
        <taxon>Ecdysozoa</taxon>
        <taxon>Nematoda</taxon>
        <taxon>Chromadorea</taxon>
        <taxon>Rhabditida</taxon>
        <taxon>Rhabditina</taxon>
        <taxon>Rhabditomorpha</taxon>
        <taxon>Strongyloidea</taxon>
        <taxon>Metastrongylidae</taxon>
        <taxon>Parelaphostrongylus</taxon>
    </lineage>
</organism>
<evidence type="ECO:0000256" key="1">
    <source>
        <dbReference type="SAM" id="MobiDB-lite"/>
    </source>
</evidence>
<feature type="region of interest" description="Disordered" evidence="1">
    <location>
        <begin position="1"/>
        <end position="27"/>
    </location>
</feature>
<keyword evidence="3" id="KW-1185">Reference proteome</keyword>
<name>A0AAD5MHB2_PARTN</name>
<dbReference type="EMBL" id="JAHQIW010000602">
    <property type="protein sequence ID" value="KAJ1349027.1"/>
    <property type="molecule type" value="Genomic_DNA"/>
</dbReference>
<dbReference type="Proteomes" id="UP001196413">
    <property type="component" value="Unassembled WGS sequence"/>
</dbReference>